<dbReference type="InterPro" id="IPR010734">
    <property type="entry name" value="Copine_C"/>
</dbReference>
<proteinExistence type="predicted"/>
<accession>A0A9N9C8N0</accession>
<evidence type="ECO:0000259" key="1">
    <source>
        <dbReference type="Pfam" id="PF07002"/>
    </source>
</evidence>
<protein>
    <submittedName>
        <fullName evidence="2">1052_t:CDS:1</fullName>
    </submittedName>
</protein>
<dbReference type="AlphaFoldDB" id="A0A9N9C8N0"/>
<dbReference type="Proteomes" id="UP000789706">
    <property type="component" value="Unassembled WGS sequence"/>
</dbReference>
<organism evidence="2 3">
    <name type="scientific">Diversispora eburnea</name>
    <dbReference type="NCBI Taxonomy" id="1213867"/>
    <lineage>
        <taxon>Eukaryota</taxon>
        <taxon>Fungi</taxon>
        <taxon>Fungi incertae sedis</taxon>
        <taxon>Mucoromycota</taxon>
        <taxon>Glomeromycotina</taxon>
        <taxon>Glomeromycetes</taxon>
        <taxon>Diversisporales</taxon>
        <taxon>Diversisporaceae</taxon>
        <taxon>Diversispora</taxon>
    </lineage>
</organism>
<reference evidence="2" key="1">
    <citation type="submission" date="2021-06" db="EMBL/GenBank/DDBJ databases">
        <authorList>
            <person name="Kallberg Y."/>
            <person name="Tangrot J."/>
            <person name="Rosling A."/>
        </authorList>
    </citation>
    <scope>NUCLEOTIDE SEQUENCE</scope>
    <source>
        <strain evidence="2">AZ414A</strain>
    </source>
</reference>
<dbReference type="EMBL" id="CAJVPK010001535">
    <property type="protein sequence ID" value="CAG8590308.1"/>
    <property type="molecule type" value="Genomic_DNA"/>
</dbReference>
<comment type="caution">
    <text evidence="2">The sequence shown here is derived from an EMBL/GenBank/DDBJ whole genome shotgun (WGS) entry which is preliminary data.</text>
</comment>
<dbReference type="OrthoDB" id="5855668at2759"/>
<sequence length="86" mass="9545">MYLTDKINKYFLKINCFTSVIAEAVLDITVSNLLDPMSIKTFSISSAVKTAPEVQGVEGILEAYSRTFVTLELYGPTNFSPVNVYI</sequence>
<keyword evidence="3" id="KW-1185">Reference proteome</keyword>
<evidence type="ECO:0000313" key="2">
    <source>
        <dbReference type="EMBL" id="CAG8590308.1"/>
    </source>
</evidence>
<evidence type="ECO:0000313" key="3">
    <source>
        <dbReference type="Proteomes" id="UP000789706"/>
    </source>
</evidence>
<dbReference type="Pfam" id="PF07002">
    <property type="entry name" value="Copine"/>
    <property type="match status" value="1"/>
</dbReference>
<gene>
    <name evidence="2" type="ORF">DEBURN_LOCUS9023</name>
</gene>
<name>A0A9N9C8N0_9GLOM</name>
<feature type="domain" description="Copine C-terminal" evidence="1">
    <location>
        <begin position="47"/>
        <end position="82"/>
    </location>
</feature>